<dbReference type="Pfam" id="PF00583">
    <property type="entry name" value="Acetyltransf_1"/>
    <property type="match status" value="1"/>
</dbReference>
<dbReference type="KEGG" id="bsen:DP114_23375"/>
<dbReference type="AlphaFoldDB" id="A0A856MGU7"/>
<evidence type="ECO:0000256" key="2">
    <source>
        <dbReference type="ARBA" id="ARBA00023315"/>
    </source>
</evidence>
<gene>
    <name evidence="4" type="ORF">DP114_23375</name>
</gene>
<proteinExistence type="predicted"/>
<feature type="domain" description="N-acetyltransferase" evidence="3">
    <location>
        <begin position="16"/>
        <end position="180"/>
    </location>
</feature>
<evidence type="ECO:0000313" key="4">
    <source>
        <dbReference type="EMBL" id="QDL10443.1"/>
    </source>
</evidence>
<evidence type="ECO:0000313" key="5">
    <source>
        <dbReference type="Proteomes" id="UP000503129"/>
    </source>
</evidence>
<keyword evidence="5" id="KW-1185">Reference proteome</keyword>
<name>A0A856MGU7_9CYAN</name>
<organism evidence="4 5">
    <name type="scientific">Brasilonema sennae CENA114</name>
    <dbReference type="NCBI Taxonomy" id="415709"/>
    <lineage>
        <taxon>Bacteria</taxon>
        <taxon>Bacillati</taxon>
        <taxon>Cyanobacteriota</taxon>
        <taxon>Cyanophyceae</taxon>
        <taxon>Nostocales</taxon>
        <taxon>Scytonemataceae</taxon>
        <taxon>Brasilonema</taxon>
        <taxon>Bromeliae group (in: Brasilonema)</taxon>
    </lineage>
</organism>
<keyword evidence="1 4" id="KW-0808">Transferase</keyword>
<evidence type="ECO:0000256" key="1">
    <source>
        <dbReference type="ARBA" id="ARBA00022679"/>
    </source>
</evidence>
<dbReference type="InterPro" id="IPR050832">
    <property type="entry name" value="Bact_Acetyltransf"/>
</dbReference>
<dbReference type="GO" id="GO:0016747">
    <property type="term" value="F:acyltransferase activity, transferring groups other than amino-acyl groups"/>
    <property type="evidence" value="ECO:0007669"/>
    <property type="project" value="InterPro"/>
</dbReference>
<sequence length="188" mass="21153">MNENQTSEPQHSIVSISVRVLSPADAESYRFVRLLALHEHPPAFGSLPEDEPNLSEIAARLAQSDERCFFGAFQDNQLIGTVRISRYCAPNEKHRAHLGGLYVLPAFRRNGCGRSLVRQALSWAANARSIRRVNLTVVTQQKAAICLYQSLGFRIYGTEQETFSKAGRFYDEHLMTLELASDNERNAN</sequence>
<reference evidence="4 5" key="1">
    <citation type="submission" date="2018-06" db="EMBL/GenBank/DDBJ databases">
        <title>Comparative genomics of Brasilonema spp. strains.</title>
        <authorList>
            <person name="Alvarenga D.O."/>
            <person name="Fiore M.F."/>
            <person name="Varani A.M."/>
        </authorList>
    </citation>
    <scope>NUCLEOTIDE SEQUENCE [LARGE SCALE GENOMIC DNA]</scope>
    <source>
        <strain evidence="4 5">CENA114</strain>
    </source>
</reference>
<protein>
    <submittedName>
        <fullName evidence="4">GNAT family N-acetyltransferase</fullName>
    </submittedName>
</protein>
<dbReference type="EMBL" id="CP030118">
    <property type="protein sequence ID" value="QDL10443.1"/>
    <property type="molecule type" value="Genomic_DNA"/>
</dbReference>
<dbReference type="SUPFAM" id="SSF55729">
    <property type="entry name" value="Acyl-CoA N-acyltransferases (Nat)"/>
    <property type="match status" value="1"/>
</dbReference>
<accession>A0A856MGU7</accession>
<dbReference type="InterPro" id="IPR000182">
    <property type="entry name" value="GNAT_dom"/>
</dbReference>
<dbReference type="Gene3D" id="3.40.630.30">
    <property type="match status" value="1"/>
</dbReference>
<dbReference type="CDD" id="cd04301">
    <property type="entry name" value="NAT_SF"/>
    <property type="match status" value="1"/>
</dbReference>
<dbReference type="InterPro" id="IPR016181">
    <property type="entry name" value="Acyl_CoA_acyltransferase"/>
</dbReference>
<dbReference type="RefSeq" id="WP_171977231.1">
    <property type="nucleotide sequence ID" value="NZ_CAWOXK010000001.1"/>
</dbReference>
<dbReference type="PROSITE" id="PS51186">
    <property type="entry name" value="GNAT"/>
    <property type="match status" value="1"/>
</dbReference>
<dbReference type="PANTHER" id="PTHR43877">
    <property type="entry name" value="AMINOALKYLPHOSPHONATE N-ACETYLTRANSFERASE-RELATED-RELATED"/>
    <property type="match status" value="1"/>
</dbReference>
<dbReference type="Proteomes" id="UP000503129">
    <property type="component" value="Chromosome"/>
</dbReference>
<keyword evidence="2" id="KW-0012">Acyltransferase</keyword>
<evidence type="ECO:0000259" key="3">
    <source>
        <dbReference type="PROSITE" id="PS51186"/>
    </source>
</evidence>